<feature type="compositionally biased region" description="Polar residues" evidence="1">
    <location>
        <begin position="39"/>
        <end position="65"/>
    </location>
</feature>
<name>A0A8A7KAG8_9FIRM</name>
<evidence type="ECO:0000256" key="1">
    <source>
        <dbReference type="SAM" id="MobiDB-lite"/>
    </source>
</evidence>
<accession>A0A8A7KAG8</accession>
<dbReference type="RefSeq" id="WP_230866879.1">
    <property type="nucleotide sequence ID" value="NZ_CP046640.1"/>
</dbReference>
<protein>
    <submittedName>
        <fullName evidence="2">Uncharacterized protein</fullName>
    </submittedName>
</protein>
<keyword evidence="3" id="KW-1185">Reference proteome</keyword>
<dbReference type="AlphaFoldDB" id="A0A8A7KAG8"/>
<feature type="compositionally biased region" description="Basic and acidic residues" evidence="1">
    <location>
        <begin position="122"/>
        <end position="132"/>
    </location>
</feature>
<evidence type="ECO:0000313" key="3">
    <source>
        <dbReference type="Proteomes" id="UP000665020"/>
    </source>
</evidence>
<reference evidence="2" key="1">
    <citation type="submission" date="2019-12" db="EMBL/GenBank/DDBJ databases">
        <authorList>
            <person name="zhang j."/>
            <person name="sun C.M."/>
        </authorList>
    </citation>
    <scope>NUCLEOTIDE SEQUENCE</scope>
    <source>
        <strain evidence="2">NS-1</strain>
    </source>
</reference>
<gene>
    <name evidence="2" type="ORF">GM661_10960</name>
</gene>
<proteinExistence type="predicted"/>
<dbReference type="EMBL" id="CP046640">
    <property type="protein sequence ID" value="QTL98451.1"/>
    <property type="molecule type" value="Genomic_DNA"/>
</dbReference>
<evidence type="ECO:0000313" key="2">
    <source>
        <dbReference type="EMBL" id="QTL98451.1"/>
    </source>
</evidence>
<dbReference type="Proteomes" id="UP000665020">
    <property type="component" value="Chromosome"/>
</dbReference>
<feature type="region of interest" description="Disordered" evidence="1">
    <location>
        <begin position="34"/>
        <end position="146"/>
    </location>
</feature>
<sequence length="179" mass="19404">MSLLTSGVVQGMVGASLHMKSANVAMGIYHQEKAKGAKANQSILESSSGLARDSMNSAAESNKQAQEALREAQKEARKQAQAEQEAAIEERRQEAAKDKKQEEKEKIKDAQQNAQKSAKGKKNQETDVKETNKISASSQEEIDVDYDSTDKKDTVIQGIYTAQGEVKPASVGHKVVVTV</sequence>
<feature type="compositionally biased region" description="Basic and acidic residues" evidence="1">
    <location>
        <begin position="88"/>
        <end position="109"/>
    </location>
</feature>
<organism evidence="2 3">
    <name type="scientific">Iocasia fonsfrigidae</name>
    <dbReference type="NCBI Taxonomy" id="2682810"/>
    <lineage>
        <taxon>Bacteria</taxon>
        <taxon>Bacillati</taxon>
        <taxon>Bacillota</taxon>
        <taxon>Clostridia</taxon>
        <taxon>Halanaerobiales</taxon>
        <taxon>Halanaerobiaceae</taxon>
        <taxon>Iocasia</taxon>
    </lineage>
</organism>
<dbReference type="KEGG" id="ifn:GM661_10960"/>
<feature type="compositionally biased region" description="Basic and acidic residues" evidence="1">
    <location>
        <begin position="68"/>
        <end position="80"/>
    </location>
</feature>